<evidence type="ECO:0000313" key="5">
    <source>
        <dbReference type="EMBL" id="PIQ89001.1"/>
    </source>
</evidence>
<dbReference type="AlphaFoldDB" id="A0A2H0LX80"/>
<evidence type="ECO:0000313" key="6">
    <source>
        <dbReference type="Proteomes" id="UP000229641"/>
    </source>
</evidence>
<organism evidence="5 6">
    <name type="scientific">Candidatus Ghiorseimicrobium undicola</name>
    <dbReference type="NCBI Taxonomy" id="1974746"/>
    <lineage>
        <taxon>Bacteria</taxon>
        <taxon>Pseudomonadati</taxon>
        <taxon>Candidatus Omnitrophota</taxon>
        <taxon>Candidatus Ghiorseimicrobium</taxon>
    </lineage>
</organism>
<dbReference type="SMART" id="SM00563">
    <property type="entry name" value="PlsC"/>
    <property type="match status" value="1"/>
</dbReference>
<dbReference type="SUPFAM" id="SSF69593">
    <property type="entry name" value="Glycerol-3-phosphate (1)-acyltransferase"/>
    <property type="match status" value="1"/>
</dbReference>
<protein>
    <submittedName>
        <fullName evidence="5">1-acyl-sn-glycerol-3-phosphate acyltransferase</fullName>
    </submittedName>
</protein>
<evidence type="ECO:0000256" key="2">
    <source>
        <dbReference type="ARBA" id="ARBA00022679"/>
    </source>
</evidence>
<dbReference type="GO" id="GO:0003841">
    <property type="term" value="F:1-acylglycerol-3-phosphate O-acyltransferase activity"/>
    <property type="evidence" value="ECO:0007669"/>
    <property type="project" value="TreeGrafter"/>
</dbReference>
<comment type="pathway">
    <text evidence="1">Lipid metabolism.</text>
</comment>
<dbReference type="InterPro" id="IPR002123">
    <property type="entry name" value="Plipid/glycerol_acylTrfase"/>
</dbReference>
<accession>A0A2H0LX80</accession>
<evidence type="ECO:0000259" key="4">
    <source>
        <dbReference type="SMART" id="SM00563"/>
    </source>
</evidence>
<dbReference type="PANTHER" id="PTHR10434">
    <property type="entry name" value="1-ACYL-SN-GLYCEROL-3-PHOSPHATE ACYLTRANSFERASE"/>
    <property type="match status" value="1"/>
</dbReference>
<dbReference type="Proteomes" id="UP000229641">
    <property type="component" value="Unassembled WGS sequence"/>
</dbReference>
<dbReference type="GO" id="GO:0006654">
    <property type="term" value="P:phosphatidic acid biosynthetic process"/>
    <property type="evidence" value="ECO:0007669"/>
    <property type="project" value="TreeGrafter"/>
</dbReference>
<name>A0A2H0LX80_9BACT</name>
<dbReference type="Pfam" id="PF01553">
    <property type="entry name" value="Acyltransferase"/>
    <property type="match status" value="1"/>
</dbReference>
<feature type="domain" description="Phospholipid/glycerol acyltransferase" evidence="4">
    <location>
        <begin position="34"/>
        <end position="146"/>
    </location>
</feature>
<gene>
    <name evidence="5" type="ORF">COV72_05000</name>
</gene>
<keyword evidence="3 5" id="KW-0012">Acyltransferase</keyword>
<comment type="caution">
    <text evidence="5">The sequence shown here is derived from an EMBL/GenBank/DDBJ whole genome shotgun (WGS) entry which is preliminary data.</text>
</comment>
<evidence type="ECO:0000256" key="1">
    <source>
        <dbReference type="ARBA" id="ARBA00005189"/>
    </source>
</evidence>
<sequence>MCYIIGRTFFLLVFKLFFRFRAYGRENIPENGGFIIASNHESNLDPILIGAASPRSINFMAKAELFRNKFFGFILSKVNAFAVKRSKLDLGSLREALFRLKNKQGLLLFPQGQRRDELVMDEVKEGIGFLSSRAGVPIIPAFIKGSGAALGKGRSWPKLAAISVYFAEPIIPKSPKDYSGIAKEAVSSIKKLSDVYK</sequence>
<dbReference type="CDD" id="cd07989">
    <property type="entry name" value="LPLAT_AGPAT-like"/>
    <property type="match status" value="1"/>
</dbReference>
<dbReference type="PANTHER" id="PTHR10434:SF40">
    <property type="entry name" value="1-ACYL-SN-GLYCEROL-3-PHOSPHATE ACYLTRANSFERASE"/>
    <property type="match status" value="1"/>
</dbReference>
<dbReference type="EMBL" id="PCWA01000075">
    <property type="protein sequence ID" value="PIQ89001.1"/>
    <property type="molecule type" value="Genomic_DNA"/>
</dbReference>
<reference evidence="5 6" key="1">
    <citation type="submission" date="2017-09" db="EMBL/GenBank/DDBJ databases">
        <title>Depth-based differentiation of microbial function through sediment-hosted aquifers and enrichment of novel symbionts in the deep terrestrial subsurface.</title>
        <authorList>
            <person name="Probst A.J."/>
            <person name="Ladd B."/>
            <person name="Jarett J.K."/>
            <person name="Geller-Mcgrath D.E."/>
            <person name="Sieber C.M."/>
            <person name="Emerson J.B."/>
            <person name="Anantharaman K."/>
            <person name="Thomas B.C."/>
            <person name="Malmstrom R."/>
            <person name="Stieglmeier M."/>
            <person name="Klingl A."/>
            <person name="Woyke T."/>
            <person name="Ryan C.M."/>
            <person name="Banfield J.F."/>
        </authorList>
    </citation>
    <scope>NUCLEOTIDE SEQUENCE [LARGE SCALE GENOMIC DNA]</scope>
    <source>
        <strain evidence="5">CG11_big_fil_rev_8_21_14_0_20_42_13</strain>
    </source>
</reference>
<keyword evidence="2 5" id="KW-0808">Transferase</keyword>
<proteinExistence type="predicted"/>
<evidence type="ECO:0000256" key="3">
    <source>
        <dbReference type="ARBA" id="ARBA00023315"/>
    </source>
</evidence>